<dbReference type="GO" id="GO:0003924">
    <property type="term" value="F:GTPase activity"/>
    <property type="evidence" value="ECO:0007669"/>
    <property type="project" value="InterPro"/>
</dbReference>
<dbReference type="PROSITE" id="PS51880">
    <property type="entry name" value="TGS"/>
    <property type="match status" value="1"/>
</dbReference>
<dbReference type="InterPro" id="IPR012675">
    <property type="entry name" value="Beta-grasp_dom_sf"/>
</dbReference>
<evidence type="ECO:0000313" key="6">
    <source>
        <dbReference type="Proteomes" id="UP000444721"/>
    </source>
</evidence>
<evidence type="ECO:0000256" key="2">
    <source>
        <dbReference type="ARBA" id="ARBA00023134"/>
    </source>
</evidence>
<dbReference type="VEuPathDB" id="AmoebaDB:FDP41_011057"/>
<dbReference type="SUPFAM" id="SSF81271">
    <property type="entry name" value="TGS-like"/>
    <property type="match status" value="1"/>
</dbReference>
<dbReference type="Gene3D" id="3.10.20.30">
    <property type="match status" value="1"/>
</dbReference>
<sequence>MSILQQIKNIEDEMDRTQKNKATAYHLGTLKAKLAKLRRELLTESTKKKGGGAGEGFDVNKSGDARIGLIGFPSVGKSTLLNKLTNTFSEVASYEFTTLTCIPGVIQYKGAKIQLLDLPGIIEGAKDGKGRGRQVISTARTCNLILIVLDALKPLTHKKKIEYELEGFGIRLNKRPPNITFKKKEKGGLNMMSSVPLTHLNQDIVKAILTEYKCPNADIMFRCDATADELIDVIEGNRVYIPAIYAMNKIDQITIEELDLIDRIPNACPISAHHEWNLDGLLEKMWESLDLIRVYTKPKGQLADFSAPVIIRRDKSTVEDFCNRIHKHIIKQFKYAWVWGQSVKHQPQRVGKEHQLLDEDIVQIIKKL</sequence>
<protein>
    <recommendedName>
        <fullName evidence="7">OBG-type G domain-containing protein</fullName>
    </recommendedName>
</protein>
<dbReference type="EMBL" id="VFQX01000007">
    <property type="protein sequence ID" value="KAF0983079.1"/>
    <property type="molecule type" value="Genomic_DNA"/>
</dbReference>
<organism evidence="5 6">
    <name type="scientific">Naegleria fowleri</name>
    <name type="common">Brain eating amoeba</name>
    <dbReference type="NCBI Taxonomy" id="5763"/>
    <lineage>
        <taxon>Eukaryota</taxon>
        <taxon>Discoba</taxon>
        <taxon>Heterolobosea</taxon>
        <taxon>Tetramitia</taxon>
        <taxon>Eutetramitia</taxon>
        <taxon>Vahlkampfiidae</taxon>
        <taxon>Naegleria</taxon>
    </lineage>
</organism>
<evidence type="ECO:0000256" key="1">
    <source>
        <dbReference type="ARBA" id="ARBA00022741"/>
    </source>
</evidence>
<dbReference type="VEuPathDB" id="AmoebaDB:NF0091930"/>
<dbReference type="OrthoDB" id="603at2759"/>
<reference evidence="5 6" key="1">
    <citation type="journal article" date="2019" name="Sci. Rep.">
        <title>Nanopore sequencing improves the draft genome of the human pathogenic amoeba Naegleria fowleri.</title>
        <authorList>
            <person name="Liechti N."/>
            <person name="Schurch N."/>
            <person name="Bruggmann R."/>
            <person name="Wittwer M."/>
        </authorList>
    </citation>
    <scope>NUCLEOTIDE SEQUENCE [LARGE SCALE GENOMIC DNA]</scope>
    <source>
        <strain evidence="5 6">ATCC 30894</strain>
    </source>
</reference>
<evidence type="ECO:0000259" key="3">
    <source>
        <dbReference type="PROSITE" id="PS51710"/>
    </source>
</evidence>
<proteinExistence type="predicted"/>
<dbReference type="InterPro" id="IPR006074">
    <property type="entry name" value="GTP1-OBG_CS"/>
</dbReference>
<dbReference type="GeneID" id="68118272"/>
<dbReference type="Pfam" id="PF16897">
    <property type="entry name" value="MMR_HSR1_Xtn"/>
    <property type="match status" value="1"/>
</dbReference>
<dbReference type="CDD" id="cd17230">
    <property type="entry name" value="TGS_DRG1"/>
    <property type="match status" value="1"/>
</dbReference>
<dbReference type="VEuPathDB" id="AmoebaDB:NfTy_016680"/>
<feature type="domain" description="TGS" evidence="4">
    <location>
        <begin position="290"/>
        <end position="366"/>
    </location>
</feature>
<dbReference type="InterPro" id="IPR031167">
    <property type="entry name" value="G_OBG"/>
</dbReference>
<dbReference type="SUPFAM" id="SSF52540">
    <property type="entry name" value="P-loop containing nucleoside triphosphate hydrolases"/>
    <property type="match status" value="1"/>
</dbReference>
<dbReference type="NCBIfam" id="TIGR00231">
    <property type="entry name" value="small_GTP"/>
    <property type="match status" value="1"/>
</dbReference>
<dbReference type="InterPro" id="IPR004095">
    <property type="entry name" value="TGS"/>
</dbReference>
<keyword evidence="2" id="KW-0342">GTP-binding</keyword>
<dbReference type="InterPro" id="IPR045001">
    <property type="entry name" value="DRG"/>
</dbReference>
<dbReference type="InterPro" id="IPR031662">
    <property type="entry name" value="GTP-binding_2"/>
</dbReference>
<dbReference type="AlphaFoldDB" id="A0A6A5CCT4"/>
<dbReference type="Proteomes" id="UP000444721">
    <property type="component" value="Unassembled WGS sequence"/>
</dbReference>
<dbReference type="GO" id="GO:0005525">
    <property type="term" value="F:GTP binding"/>
    <property type="evidence" value="ECO:0007669"/>
    <property type="project" value="UniProtKB-KW"/>
</dbReference>
<dbReference type="Gene3D" id="6.10.140.1070">
    <property type="match status" value="2"/>
</dbReference>
<evidence type="ECO:0008006" key="7">
    <source>
        <dbReference type="Google" id="ProtNLM"/>
    </source>
</evidence>
<dbReference type="InterPro" id="IPR027417">
    <property type="entry name" value="P-loop_NTPase"/>
</dbReference>
<evidence type="ECO:0000259" key="4">
    <source>
        <dbReference type="PROSITE" id="PS51880"/>
    </source>
</evidence>
<comment type="caution">
    <text evidence="5">The sequence shown here is derived from an EMBL/GenBank/DDBJ whole genome shotgun (WGS) entry which is preliminary data.</text>
</comment>
<evidence type="ECO:0000313" key="5">
    <source>
        <dbReference type="EMBL" id="KAF0983079.1"/>
    </source>
</evidence>
<dbReference type="CDD" id="cd01896">
    <property type="entry name" value="DRG"/>
    <property type="match status" value="1"/>
</dbReference>
<dbReference type="Pfam" id="PF01926">
    <property type="entry name" value="MMR_HSR1"/>
    <property type="match status" value="1"/>
</dbReference>
<name>A0A6A5CCT4_NAEFO</name>
<dbReference type="RefSeq" id="XP_044567792.1">
    <property type="nucleotide sequence ID" value="XM_044701424.1"/>
</dbReference>
<keyword evidence="1" id="KW-0547">Nucleotide-binding</keyword>
<keyword evidence="6" id="KW-1185">Reference proteome</keyword>
<dbReference type="InterPro" id="IPR006073">
    <property type="entry name" value="GTP-bd"/>
</dbReference>
<dbReference type="InterPro" id="IPR012676">
    <property type="entry name" value="TGS-like"/>
</dbReference>
<dbReference type="PANTHER" id="PTHR43127">
    <property type="entry name" value="DEVELOPMENTALLY-REGULATED GTP-BINDING PROTEIN 2"/>
    <property type="match status" value="1"/>
</dbReference>
<dbReference type="PRINTS" id="PR00326">
    <property type="entry name" value="GTP1OBG"/>
</dbReference>
<dbReference type="FunFam" id="3.10.20.30:FF:000003">
    <property type="entry name" value="Developmentally-regulated GTP-binding protein 1"/>
    <property type="match status" value="1"/>
</dbReference>
<gene>
    <name evidence="5" type="ORF">FDP41_011057</name>
</gene>
<dbReference type="OMA" id="SAKHPGQ"/>
<dbReference type="PROSITE" id="PS00905">
    <property type="entry name" value="GTP1_OBG"/>
    <property type="match status" value="1"/>
</dbReference>
<dbReference type="PROSITE" id="PS51710">
    <property type="entry name" value="G_OBG"/>
    <property type="match status" value="1"/>
</dbReference>
<dbReference type="FunFam" id="3.40.50.300:FF:000740">
    <property type="entry name" value="Putative GTP-binding protein 1"/>
    <property type="match status" value="1"/>
</dbReference>
<accession>A0A6A5CCT4</accession>
<dbReference type="Pfam" id="PF02824">
    <property type="entry name" value="TGS"/>
    <property type="match status" value="1"/>
</dbReference>
<feature type="domain" description="OBG-type G" evidence="3">
    <location>
        <begin position="65"/>
        <end position="290"/>
    </location>
</feature>
<dbReference type="InterPro" id="IPR005225">
    <property type="entry name" value="Small_GTP-bd"/>
</dbReference>